<dbReference type="Proteomes" id="UP001160148">
    <property type="component" value="Unassembled WGS sequence"/>
</dbReference>
<evidence type="ECO:0000313" key="2">
    <source>
        <dbReference type="Proteomes" id="UP001160148"/>
    </source>
</evidence>
<proteinExistence type="predicted"/>
<sequence>MSNHEALFTNGLKQETRNRLSLPIAIRKADSTYTNSIEYTVKTLLEVLVPGDNVLNDTAEQSVTGMYAGEFRPALPATRIL</sequence>
<protein>
    <submittedName>
        <fullName evidence="1">Uncharacterized protein</fullName>
    </submittedName>
</protein>
<name>A0AAV0X2S4_9HEMI</name>
<organism evidence="1 2">
    <name type="scientific">Macrosiphum euphorbiae</name>
    <name type="common">potato aphid</name>
    <dbReference type="NCBI Taxonomy" id="13131"/>
    <lineage>
        <taxon>Eukaryota</taxon>
        <taxon>Metazoa</taxon>
        <taxon>Ecdysozoa</taxon>
        <taxon>Arthropoda</taxon>
        <taxon>Hexapoda</taxon>
        <taxon>Insecta</taxon>
        <taxon>Pterygota</taxon>
        <taxon>Neoptera</taxon>
        <taxon>Paraneoptera</taxon>
        <taxon>Hemiptera</taxon>
        <taxon>Sternorrhyncha</taxon>
        <taxon>Aphidomorpha</taxon>
        <taxon>Aphidoidea</taxon>
        <taxon>Aphididae</taxon>
        <taxon>Macrosiphini</taxon>
        <taxon>Macrosiphum</taxon>
    </lineage>
</organism>
<evidence type="ECO:0000313" key="1">
    <source>
        <dbReference type="EMBL" id="CAI6362296.1"/>
    </source>
</evidence>
<accession>A0AAV0X2S4</accession>
<reference evidence="1 2" key="1">
    <citation type="submission" date="2023-01" db="EMBL/GenBank/DDBJ databases">
        <authorList>
            <person name="Whitehead M."/>
        </authorList>
    </citation>
    <scope>NUCLEOTIDE SEQUENCE [LARGE SCALE GENOMIC DNA]</scope>
</reference>
<dbReference type="EMBL" id="CARXXK010000003">
    <property type="protein sequence ID" value="CAI6362296.1"/>
    <property type="molecule type" value="Genomic_DNA"/>
</dbReference>
<dbReference type="AlphaFoldDB" id="A0AAV0X2S4"/>
<gene>
    <name evidence="1" type="ORF">MEUPH1_LOCUS17384</name>
</gene>
<comment type="caution">
    <text evidence="1">The sequence shown here is derived from an EMBL/GenBank/DDBJ whole genome shotgun (WGS) entry which is preliminary data.</text>
</comment>
<keyword evidence="2" id="KW-1185">Reference proteome</keyword>